<dbReference type="EMBL" id="KI894019">
    <property type="protein sequence ID" value="OCF27853.1"/>
    <property type="molecule type" value="Genomic_DNA"/>
</dbReference>
<dbReference type="CDD" id="cd02181">
    <property type="entry name" value="GH16_fungal_Lam16A_glucanase"/>
    <property type="match status" value="1"/>
</dbReference>
<dbReference type="PROSITE" id="PS51762">
    <property type="entry name" value="GH16_2"/>
    <property type="match status" value="1"/>
</dbReference>
<accession>A0A1B9GA05</accession>
<dbReference type="GO" id="GO:0009251">
    <property type="term" value="P:glucan catabolic process"/>
    <property type="evidence" value="ECO:0007669"/>
    <property type="project" value="TreeGrafter"/>
</dbReference>
<name>A0A1B9GA05_9TREE</name>
<feature type="chain" id="PRO_5008626846" description="GH16 domain-containing protein" evidence="1">
    <location>
        <begin position="20"/>
        <end position="375"/>
    </location>
</feature>
<dbReference type="PANTHER" id="PTHR10963">
    <property type="entry name" value="GLYCOSYL HYDROLASE-RELATED"/>
    <property type="match status" value="1"/>
</dbReference>
<evidence type="ECO:0000256" key="1">
    <source>
        <dbReference type="SAM" id="SignalP"/>
    </source>
</evidence>
<evidence type="ECO:0000259" key="2">
    <source>
        <dbReference type="PROSITE" id="PS51762"/>
    </source>
</evidence>
<dbReference type="VEuPathDB" id="FungiDB:I302_02703"/>
<dbReference type="InterPro" id="IPR000757">
    <property type="entry name" value="Beta-glucanase-like"/>
</dbReference>
<dbReference type="Pfam" id="PF26113">
    <property type="entry name" value="GH16_XgeA"/>
    <property type="match status" value="1"/>
</dbReference>
<protein>
    <recommendedName>
        <fullName evidence="2">GH16 domain-containing protein</fullName>
    </recommendedName>
</protein>
<dbReference type="Gene3D" id="2.60.120.200">
    <property type="match status" value="1"/>
</dbReference>
<sequence length="375" mass="42948">MSPILRNIVALLPFSLTLNINEQPQFQEVEASRYRLSKHYYGNQFFDGFDWKTFNDPTHGRVNYVSETEARRKNLSYVSDHNTFVMRTDYHHRVEPGQRGRDSVRIESRDTFDNGIYILDVLHMPTGCGTWPAFWTSTTGHWPQGGEIDIIEGVNGKGTNQGTLHTTPGCTMPQNMDGTGQQLRTDCAVHGNDNQGCGVKDRRPDSFGPAFNKDQGGWYAMQRSNSGIKMWFWSRDSQVPPDVKTGPANVDPSKWGKPFANFPSTHCNMREHFGKHRIIARFLLFAELFTLSLCGDWAGAVYNQQGCPETCEIHVNNSPAAFRDAYWKIRGLRVYTDTAREFDYEGDGSELEYEDEDDYSVEDEVVFYNEEYDQY</sequence>
<dbReference type="FunFam" id="2.60.120.200:FF:000179">
    <property type="entry name" value="Unplaced genomic scaffold supercont1.19, whole genome shotgun sequence"/>
    <property type="match status" value="1"/>
</dbReference>
<reference evidence="3" key="1">
    <citation type="submission" date="2013-07" db="EMBL/GenBank/DDBJ databases">
        <title>The Genome Sequence of Cryptococcus bestiolae CBS10118.</title>
        <authorList>
            <consortium name="The Broad Institute Genome Sequencing Platform"/>
            <person name="Cuomo C."/>
            <person name="Litvintseva A."/>
            <person name="Chen Y."/>
            <person name="Heitman J."/>
            <person name="Sun S."/>
            <person name="Springer D."/>
            <person name="Dromer F."/>
            <person name="Young S.K."/>
            <person name="Zeng Q."/>
            <person name="Gargeya S."/>
            <person name="Fitzgerald M."/>
            <person name="Abouelleil A."/>
            <person name="Alvarado L."/>
            <person name="Berlin A.M."/>
            <person name="Chapman S.B."/>
            <person name="Dewar J."/>
            <person name="Goldberg J."/>
            <person name="Griggs A."/>
            <person name="Gujja S."/>
            <person name="Hansen M."/>
            <person name="Howarth C."/>
            <person name="Imamovic A."/>
            <person name="Larimer J."/>
            <person name="McCowan C."/>
            <person name="Murphy C."/>
            <person name="Pearson M."/>
            <person name="Priest M."/>
            <person name="Roberts A."/>
            <person name="Saif S."/>
            <person name="Shea T."/>
            <person name="Sykes S."/>
            <person name="Wortman J."/>
            <person name="Nusbaum C."/>
            <person name="Birren B."/>
        </authorList>
    </citation>
    <scope>NUCLEOTIDE SEQUENCE [LARGE SCALE GENOMIC DNA]</scope>
    <source>
        <strain evidence="3">CBS 10118</strain>
    </source>
</reference>
<dbReference type="AlphaFoldDB" id="A0A1B9GA05"/>
<dbReference type="InterPro" id="IPR050546">
    <property type="entry name" value="Glycosyl_Hydrlase_16"/>
</dbReference>
<dbReference type="OrthoDB" id="192832at2759"/>
<organism evidence="3">
    <name type="scientific">Kwoniella bestiolae CBS 10118</name>
    <dbReference type="NCBI Taxonomy" id="1296100"/>
    <lineage>
        <taxon>Eukaryota</taxon>
        <taxon>Fungi</taxon>
        <taxon>Dikarya</taxon>
        <taxon>Basidiomycota</taxon>
        <taxon>Agaricomycotina</taxon>
        <taxon>Tremellomycetes</taxon>
        <taxon>Tremellales</taxon>
        <taxon>Cryptococcaceae</taxon>
        <taxon>Kwoniella</taxon>
    </lineage>
</organism>
<dbReference type="GO" id="GO:0004553">
    <property type="term" value="F:hydrolase activity, hydrolyzing O-glycosyl compounds"/>
    <property type="evidence" value="ECO:0007669"/>
    <property type="project" value="InterPro"/>
</dbReference>
<feature type="domain" description="GH16" evidence="2">
    <location>
        <begin position="16"/>
        <end position="306"/>
    </location>
</feature>
<dbReference type="SUPFAM" id="SSF49899">
    <property type="entry name" value="Concanavalin A-like lectins/glucanases"/>
    <property type="match status" value="1"/>
</dbReference>
<proteinExistence type="predicted"/>
<reference evidence="3" key="2">
    <citation type="submission" date="2014-01" db="EMBL/GenBank/DDBJ databases">
        <title>Evolution of pathogenesis and genome organization in the Tremellales.</title>
        <authorList>
            <person name="Cuomo C."/>
            <person name="Litvintseva A."/>
            <person name="Heitman J."/>
            <person name="Chen Y."/>
            <person name="Sun S."/>
            <person name="Springer D."/>
            <person name="Dromer F."/>
            <person name="Young S."/>
            <person name="Zeng Q."/>
            <person name="Chapman S."/>
            <person name="Gujja S."/>
            <person name="Saif S."/>
            <person name="Birren B."/>
        </authorList>
    </citation>
    <scope>NUCLEOTIDE SEQUENCE</scope>
    <source>
        <strain evidence="3">CBS 10118</strain>
    </source>
</reference>
<dbReference type="PANTHER" id="PTHR10963:SF24">
    <property type="entry name" value="GLYCOSIDASE C21B10.07-RELATED"/>
    <property type="match status" value="1"/>
</dbReference>
<feature type="signal peptide" evidence="1">
    <location>
        <begin position="1"/>
        <end position="19"/>
    </location>
</feature>
<dbReference type="InterPro" id="IPR013320">
    <property type="entry name" value="ConA-like_dom_sf"/>
</dbReference>
<gene>
    <name evidence="3" type="ORF">I302_02703</name>
</gene>
<dbReference type="STRING" id="1296100.A0A1B9GA05"/>
<evidence type="ECO:0000313" key="3">
    <source>
        <dbReference type="EMBL" id="OCF27853.1"/>
    </source>
</evidence>
<keyword evidence="1" id="KW-0732">Signal</keyword>